<protein>
    <submittedName>
        <fullName evidence="1">Uncharacterized protein</fullName>
    </submittedName>
</protein>
<proteinExistence type="predicted"/>
<evidence type="ECO:0000313" key="2">
    <source>
        <dbReference type="Proteomes" id="UP001162992"/>
    </source>
</evidence>
<sequence length="665" mass="71549">MPSVWSESSSELGVEHVNANNSASVGATIPPSRSSSYVPPHLRNRPQGASTINNIIAVSAEGSSLGAGTRDSGSTASTVNRPGGAWAARDSTGSALPSGGAWGGARVNTVQPGGRGVGVGVTGSGWSNGSGSAWSGRSGWNGAREHEKNPFAAEEQPNPVFDQENTGINFDAYEDIPVETSGENVPPPVNTFAEIDLGESLNENIRRCKYVKPTPVQKYAIPISLAGRDLMACAQTGSGKTAAFCFPIIAGILRSPPIGRPRGARKALPLALILSPTRELSSQIHDEAKKFAYQTGIRVVVAYGGAPIHNQLRELERGVDILVATPGRLGDLLERARVSLSYIKYLALDEADRMLDMGFEPQIRRIVEQMDMPPAGQRQTMLFSATFPREIQRLASDFLWNYIFLAVGRVGSSTDLIVQKVEFVQDAEKRSMLMDLIHAQKATGSQSQQALTLVFVETKRGADALEDWLCRMGFPATTIHGDRSQSEIGEFKSIRWSSILLELRCPLNSSHISVVSQEREHALRSFRTGVTPILVATDVAARGLDIPRVAHVVNFDLPSDIDDYVHRIGRTGRAGKTGLATAFFNDKDLSLTRPLVELMQEANQEVPGWLVNYASRANYGGGRNRRSGGGARFGGRDYRREGARGAGDRYSSAYGGSGGGSSAWD</sequence>
<reference evidence="2" key="1">
    <citation type="journal article" date="2024" name="Proc. Natl. Acad. Sci. U.S.A.">
        <title>Extraordinary preservation of gene collinearity over three hundred million years revealed in homosporous lycophytes.</title>
        <authorList>
            <person name="Li C."/>
            <person name="Wickell D."/>
            <person name="Kuo L.Y."/>
            <person name="Chen X."/>
            <person name="Nie B."/>
            <person name="Liao X."/>
            <person name="Peng D."/>
            <person name="Ji J."/>
            <person name="Jenkins J."/>
            <person name="Williams M."/>
            <person name="Shu S."/>
            <person name="Plott C."/>
            <person name="Barry K."/>
            <person name="Rajasekar S."/>
            <person name="Grimwood J."/>
            <person name="Han X."/>
            <person name="Sun S."/>
            <person name="Hou Z."/>
            <person name="He W."/>
            <person name="Dai G."/>
            <person name="Sun C."/>
            <person name="Schmutz J."/>
            <person name="Leebens-Mack J.H."/>
            <person name="Li F.W."/>
            <person name="Wang L."/>
        </authorList>
    </citation>
    <scope>NUCLEOTIDE SEQUENCE [LARGE SCALE GENOMIC DNA]</scope>
    <source>
        <strain evidence="2">cv. PW_Plant_1</strain>
    </source>
</reference>
<evidence type="ECO:0000313" key="1">
    <source>
        <dbReference type="EMBL" id="KAJ7533006.1"/>
    </source>
</evidence>
<organism evidence="1 2">
    <name type="scientific">Diphasiastrum complanatum</name>
    <name type="common">Issler's clubmoss</name>
    <name type="synonym">Lycopodium complanatum</name>
    <dbReference type="NCBI Taxonomy" id="34168"/>
    <lineage>
        <taxon>Eukaryota</taxon>
        <taxon>Viridiplantae</taxon>
        <taxon>Streptophyta</taxon>
        <taxon>Embryophyta</taxon>
        <taxon>Tracheophyta</taxon>
        <taxon>Lycopodiopsida</taxon>
        <taxon>Lycopodiales</taxon>
        <taxon>Lycopodiaceae</taxon>
        <taxon>Lycopodioideae</taxon>
        <taxon>Diphasiastrum</taxon>
    </lineage>
</organism>
<gene>
    <name evidence="1" type="ORF">O6H91_13G028900</name>
</gene>
<dbReference type="Proteomes" id="UP001162992">
    <property type="component" value="Chromosome 13"/>
</dbReference>
<dbReference type="EMBL" id="CM055104">
    <property type="protein sequence ID" value="KAJ7533006.1"/>
    <property type="molecule type" value="Genomic_DNA"/>
</dbReference>
<name>A0ACC2BT96_DIPCM</name>
<accession>A0ACC2BT96</accession>
<comment type="caution">
    <text evidence="1">The sequence shown here is derived from an EMBL/GenBank/DDBJ whole genome shotgun (WGS) entry which is preliminary data.</text>
</comment>
<keyword evidence="2" id="KW-1185">Reference proteome</keyword>